<comment type="similarity">
    <text evidence="1">Belongs to the short-chain dehydrogenases/reductases (SDR) family.</text>
</comment>
<comment type="caution">
    <text evidence="2">The sequence shown here is derived from an EMBL/GenBank/DDBJ whole genome shotgun (WGS) entry which is preliminary data.</text>
</comment>
<dbReference type="SUPFAM" id="SSF51735">
    <property type="entry name" value="NAD(P)-binding Rossmann-fold domains"/>
    <property type="match status" value="1"/>
</dbReference>
<dbReference type="Proteomes" id="UP001150259">
    <property type="component" value="Unassembled WGS sequence"/>
</dbReference>
<dbReference type="Gene3D" id="3.40.50.720">
    <property type="entry name" value="NAD(P)-binding Rossmann-like Domain"/>
    <property type="match status" value="1"/>
</dbReference>
<dbReference type="EMBL" id="JAPFQL010000012">
    <property type="protein sequence ID" value="MDC5696526.1"/>
    <property type="molecule type" value="Genomic_DNA"/>
</dbReference>
<dbReference type="PANTHER" id="PTHR42879:SF2">
    <property type="entry name" value="3-OXOACYL-[ACYL-CARRIER-PROTEIN] REDUCTASE FABG"/>
    <property type="match status" value="1"/>
</dbReference>
<dbReference type="CDD" id="cd05233">
    <property type="entry name" value="SDR_c"/>
    <property type="match status" value="1"/>
</dbReference>
<evidence type="ECO:0000313" key="2">
    <source>
        <dbReference type="EMBL" id="MDC5696526.1"/>
    </source>
</evidence>
<name>A0ABT5GFQ7_9MICO</name>
<dbReference type="InterPro" id="IPR002347">
    <property type="entry name" value="SDR_fam"/>
</dbReference>
<gene>
    <name evidence="2" type="ORF">OO014_04590</name>
</gene>
<accession>A0ABT5GFQ7</accession>
<dbReference type="PANTHER" id="PTHR42879">
    <property type="entry name" value="3-OXOACYL-(ACYL-CARRIER-PROTEIN) REDUCTASE"/>
    <property type="match status" value="1"/>
</dbReference>
<keyword evidence="3" id="KW-1185">Reference proteome</keyword>
<dbReference type="InterPro" id="IPR050259">
    <property type="entry name" value="SDR"/>
</dbReference>
<dbReference type="Pfam" id="PF13561">
    <property type="entry name" value="adh_short_C2"/>
    <property type="match status" value="1"/>
</dbReference>
<dbReference type="PRINTS" id="PR00080">
    <property type="entry name" value="SDRFAMILY"/>
</dbReference>
<proteinExistence type="inferred from homology"/>
<dbReference type="InterPro" id="IPR036291">
    <property type="entry name" value="NAD(P)-bd_dom_sf"/>
</dbReference>
<evidence type="ECO:0000313" key="3">
    <source>
        <dbReference type="Proteomes" id="UP001150259"/>
    </source>
</evidence>
<dbReference type="RefSeq" id="WP_272461100.1">
    <property type="nucleotide sequence ID" value="NZ_JAPFQL010000012.1"/>
</dbReference>
<reference evidence="2 3" key="1">
    <citation type="submission" date="2022-11" db="EMBL/GenBank/DDBJ databases">
        <title>Anaerobic phenanthrene biodegradation by a DNRA strain PheN6.</title>
        <authorList>
            <person name="Zhang Z."/>
        </authorList>
    </citation>
    <scope>NUCLEOTIDE SEQUENCE [LARGE SCALE GENOMIC DNA]</scope>
    <source>
        <strain evidence="2 3">PheN6</strain>
    </source>
</reference>
<sequence length="253" mass="26299">MTMSSSSPRTVLVTGAGGGMAAGINARLAAAGHRVLCADVSGEGSERAAQAVRDAGGRADAFTVDVGDSSSVRALREEVARAAVDVDVLVNAAGILDRKFLVDHDDSSFERTIAVNLVGPFRMIQAFSPGMISRGWGRIINISSIAGVTGYAYPSYAASKAGLSNLTRSLVIDLWGTGVTVNSICPGVVDTPMVIDAVREQIPRKVPTEEIIDPAEIGALAAFLISDEACNINGANLVIDGGATSYFQLFDRP</sequence>
<protein>
    <submittedName>
        <fullName evidence="2">SDR family oxidoreductase</fullName>
    </submittedName>
</protein>
<organism evidence="2 3">
    <name type="scientific">Intrasporangium calvum</name>
    <dbReference type="NCBI Taxonomy" id="53358"/>
    <lineage>
        <taxon>Bacteria</taxon>
        <taxon>Bacillati</taxon>
        <taxon>Actinomycetota</taxon>
        <taxon>Actinomycetes</taxon>
        <taxon>Micrococcales</taxon>
        <taxon>Intrasporangiaceae</taxon>
        <taxon>Intrasporangium</taxon>
    </lineage>
</organism>
<dbReference type="PRINTS" id="PR00081">
    <property type="entry name" value="GDHRDH"/>
</dbReference>
<evidence type="ECO:0000256" key="1">
    <source>
        <dbReference type="ARBA" id="ARBA00006484"/>
    </source>
</evidence>